<evidence type="ECO:0000256" key="4">
    <source>
        <dbReference type="ARBA" id="ARBA00022989"/>
    </source>
</evidence>
<keyword evidence="3 6" id="KW-0812">Transmembrane</keyword>
<dbReference type="OrthoDB" id="9970435at2759"/>
<evidence type="ECO:0000256" key="6">
    <source>
        <dbReference type="SAM" id="Phobius"/>
    </source>
</evidence>
<dbReference type="PANTHER" id="PTHR48477:SF1">
    <property type="entry name" value="PHOSPHATE TRANSPORTER PHO1"/>
    <property type="match status" value="1"/>
</dbReference>
<dbReference type="InterPro" id="IPR004342">
    <property type="entry name" value="EXS_C"/>
</dbReference>
<dbReference type="PANTHER" id="PTHR48477">
    <property type="entry name" value="PHOSPHATE TRANSPORTER PHO1"/>
    <property type="match status" value="1"/>
</dbReference>
<feature type="transmembrane region" description="Helical" evidence="6">
    <location>
        <begin position="447"/>
        <end position="468"/>
    </location>
</feature>
<dbReference type="EMBL" id="AUSU01005908">
    <property type="protein sequence ID" value="EPS62775.1"/>
    <property type="molecule type" value="Genomic_DNA"/>
</dbReference>
<dbReference type="AlphaFoldDB" id="S8C7K5"/>
<gene>
    <name evidence="8" type="ORF">M569_12014</name>
</gene>
<dbReference type="GO" id="GO:0016036">
    <property type="term" value="P:cellular response to phosphate starvation"/>
    <property type="evidence" value="ECO:0007669"/>
    <property type="project" value="InterPro"/>
</dbReference>
<comment type="subcellular location">
    <subcellularLocation>
        <location evidence="1">Membrane</location>
        <topology evidence="1">Multi-pass membrane protein</topology>
    </subcellularLocation>
</comment>
<evidence type="ECO:0000259" key="7">
    <source>
        <dbReference type="PROSITE" id="PS51382"/>
    </source>
</evidence>
<evidence type="ECO:0000256" key="2">
    <source>
        <dbReference type="ARBA" id="ARBA00009665"/>
    </source>
</evidence>
<dbReference type="PROSITE" id="PS51382">
    <property type="entry name" value="SPX"/>
    <property type="match status" value="1"/>
</dbReference>
<sequence>MVKFSKELEAQLIPGWENAFVNYRRLKKHVKQIKFSSNPKPKKHSSPSFDLAGILFMSSENHVTVPVRINFDCMQVIKRRIISHGETEEEEEEDEEENSNRDLIHLFTLEDEVQLFFQGLDDELQKVNKFYDAKEAEFIERGDLLNTHLQILIHLKTLVEKNTRPTDRSDVLGVLEKNGVTGVTYWVKKRDKKIALRTETIWGELLNDGEFINRKKIQCAEKMIRNSYVELYKGLSLLRTYSCLNSKAFKKILKKYDKVSHGEAGKKYVSEVRRSSFVTSDKAVRLMDQVEALFTHHFANGDRKKAFKFLRPQRRRAADHSHILTFFVGLFTGSFIALFFAYALLAHIRGMLFSPRQIRYYTEIVYPIFSMMALFSLHLFVYGCNILMWKKTRINHSYIFEFDLNTALRYGDVFLICTCLMSSIVGAMALHLFFVSTATFSPHMADLIPAILLLVYVLILICPFNIFYRSTRFYFLRLMRNIIFSPLYKVSMVDFFMADQLTSQV</sequence>
<feature type="transmembrane region" description="Helical" evidence="6">
    <location>
        <begin position="323"/>
        <end position="344"/>
    </location>
</feature>
<feature type="transmembrane region" description="Helical" evidence="6">
    <location>
        <begin position="364"/>
        <end position="389"/>
    </location>
</feature>
<evidence type="ECO:0000256" key="1">
    <source>
        <dbReference type="ARBA" id="ARBA00004141"/>
    </source>
</evidence>
<comment type="caution">
    <text evidence="8">The sequence shown here is derived from an EMBL/GenBank/DDBJ whole genome shotgun (WGS) entry which is preliminary data.</text>
</comment>
<comment type="similarity">
    <text evidence="2">Belongs to the SYG1 (TC 2.A.94) family.</text>
</comment>
<dbReference type="GO" id="GO:0016020">
    <property type="term" value="C:membrane"/>
    <property type="evidence" value="ECO:0007669"/>
    <property type="project" value="UniProtKB-SubCell"/>
</dbReference>
<organism evidence="8 9">
    <name type="scientific">Genlisea aurea</name>
    <dbReference type="NCBI Taxonomy" id="192259"/>
    <lineage>
        <taxon>Eukaryota</taxon>
        <taxon>Viridiplantae</taxon>
        <taxon>Streptophyta</taxon>
        <taxon>Embryophyta</taxon>
        <taxon>Tracheophyta</taxon>
        <taxon>Spermatophyta</taxon>
        <taxon>Magnoliopsida</taxon>
        <taxon>eudicotyledons</taxon>
        <taxon>Gunneridae</taxon>
        <taxon>Pentapetalae</taxon>
        <taxon>asterids</taxon>
        <taxon>lamiids</taxon>
        <taxon>Lamiales</taxon>
        <taxon>Lentibulariaceae</taxon>
        <taxon>Genlisea</taxon>
    </lineage>
</organism>
<proteinExistence type="inferred from homology"/>
<evidence type="ECO:0000313" key="9">
    <source>
        <dbReference type="Proteomes" id="UP000015453"/>
    </source>
</evidence>
<evidence type="ECO:0000256" key="3">
    <source>
        <dbReference type="ARBA" id="ARBA00022692"/>
    </source>
</evidence>
<feature type="transmembrane region" description="Helical" evidence="6">
    <location>
        <begin position="410"/>
        <end position="435"/>
    </location>
</feature>
<evidence type="ECO:0000256" key="5">
    <source>
        <dbReference type="ARBA" id="ARBA00023136"/>
    </source>
</evidence>
<reference evidence="8 9" key="1">
    <citation type="journal article" date="2013" name="BMC Genomics">
        <title>The miniature genome of a carnivorous plant Genlisea aurea contains a low number of genes and short non-coding sequences.</title>
        <authorList>
            <person name="Leushkin E.V."/>
            <person name="Sutormin R.A."/>
            <person name="Nabieva E.R."/>
            <person name="Penin A.A."/>
            <person name="Kondrashov A.S."/>
            <person name="Logacheva M.D."/>
        </authorList>
    </citation>
    <scope>NUCLEOTIDE SEQUENCE [LARGE SCALE GENOMIC DNA]</scope>
</reference>
<dbReference type="InterPro" id="IPR004331">
    <property type="entry name" value="SPX_dom"/>
</dbReference>
<name>S8C7K5_9LAMI</name>
<feature type="domain" description="SPX" evidence="7">
    <location>
        <begin position="2"/>
        <end position="270"/>
    </location>
</feature>
<keyword evidence="9" id="KW-1185">Reference proteome</keyword>
<keyword evidence="5 6" id="KW-0472">Membrane</keyword>
<accession>S8C7K5</accession>
<evidence type="ECO:0000313" key="8">
    <source>
        <dbReference type="EMBL" id="EPS62775.1"/>
    </source>
</evidence>
<dbReference type="Pfam" id="PF03124">
    <property type="entry name" value="EXS"/>
    <property type="match status" value="1"/>
</dbReference>
<protein>
    <recommendedName>
        <fullName evidence="7">SPX domain-containing protein</fullName>
    </recommendedName>
</protein>
<keyword evidence="4 6" id="KW-1133">Transmembrane helix</keyword>
<dbReference type="Proteomes" id="UP000015453">
    <property type="component" value="Unassembled WGS sequence"/>
</dbReference>
<feature type="non-terminal residue" evidence="8">
    <location>
        <position position="505"/>
    </location>
</feature>
<dbReference type="InterPro" id="IPR052486">
    <property type="entry name" value="PHO1"/>
</dbReference>
<dbReference type="Pfam" id="PF03105">
    <property type="entry name" value="SPX"/>
    <property type="match status" value="2"/>
</dbReference>